<dbReference type="InterPro" id="IPR038601">
    <property type="entry name" value="MttB-like_sf"/>
</dbReference>
<keyword evidence="2" id="KW-0489">Methyltransferase</keyword>
<keyword evidence="3" id="KW-0808">Transferase</keyword>
<feature type="non-terminal residue" evidence="4">
    <location>
        <position position="1"/>
    </location>
</feature>
<comment type="similarity">
    <text evidence="1">Belongs to the trimethylamine methyltransferase family.</text>
</comment>
<organism evidence="4">
    <name type="scientific">marine sediment metagenome</name>
    <dbReference type="NCBI Taxonomy" id="412755"/>
    <lineage>
        <taxon>unclassified sequences</taxon>
        <taxon>metagenomes</taxon>
        <taxon>ecological metagenomes</taxon>
    </lineage>
</organism>
<proteinExistence type="inferred from homology"/>
<evidence type="ECO:0000256" key="2">
    <source>
        <dbReference type="ARBA" id="ARBA00022603"/>
    </source>
</evidence>
<comment type="caution">
    <text evidence="4">The sequence shown here is derived from an EMBL/GenBank/DDBJ whole genome shotgun (WGS) entry which is preliminary data.</text>
</comment>
<evidence type="ECO:0000313" key="4">
    <source>
        <dbReference type="EMBL" id="GAI23470.1"/>
    </source>
</evidence>
<evidence type="ECO:0000256" key="1">
    <source>
        <dbReference type="ARBA" id="ARBA00007137"/>
    </source>
</evidence>
<dbReference type="GO" id="GO:0032259">
    <property type="term" value="P:methylation"/>
    <property type="evidence" value="ECO:0007669"/>
    <property type="project" value="UniProtKB-KW"/>
</dbReference>
<gene>
    <name evidence="4" type="ORF">S06H3_35500</name>
</gene>
<evidence type="ECO:0000256" key="3">
    <source>
        <dbReference type="ARBA" id="ARBA00022679"/>
    </source>
</evidence>
<dbReference type="EMBL" id="BARV01021417">
    <property type="protein sequence ID" value="GAI23470.1"/>
    <property type="molecule type" value="Genomic_DNA"/>
</dbReference>
<dbReference type="GO" id="GO:0015948">
    <property type="term" value="P:methanogenesis"/>
    <property type="evidence" value="ECO:0007669"/>
    <property type="project" value="InterPro"/>
</dbReference>
<accession>X1N9H6</accession>
<dbReference type="InterPro" id="IPR010426">
    <property type="entry name" value="MTTB_MeTrfase"/>
</dbReference>
<reference evidence="4" key="1">
    <citation type="journal article" date="2014" name="Front. Microbiol.">
        <title>High frequency of phylogenetically diverse reductive dehalogenase-homologous genes in deep subseafloor sedimentary metagenomes.</title>
        <authorList>
            <person name="Kawai M."/>
            <person name="Futagami T."/>
            <person name="Toyoda A."/>
            <person name="Takaki Y."/>
            <person name="Nishi S."/>
            <person name="Hori S."/>
            <person name="Arai W."/>
            <person name="Tsubouchi T."/>
            <person name="Morono Y."/>
            <person name="Uchiyama I."/>
            <person name="Ito T."/>
            <person name="Fujiyama A."/>
            <person name="Inagaki F."/>
            <person name="Takami H."/>
        </authorList>
    </citation>
    <scope>NUCLEOTIDE SEQUENCE</scope>
    <source>
        <strain evidence="4">Expedition CK06-06</strain>
    </source>
</reference>
<dbReference type="Pfam" id="PF06253">
    <property type="entry name" value="MTTB"/>
    <property type="match status" value="1"/>
</dbReference>
<dbReference type="Gene3D" id="3.20.20.480">
    <property type="entry name" value="Trimethylamine methyltransferase-like"/>
    <property type="match status" value="1"/>
</dbReference>
<dbReference type="AlphaFoldDB" id="X1N9H6"/>
<sequence length="93" mass="10961">ETVALDVIKDVGIGGEYLSCEHTLRHFKEELSFSDLAWRNRRETLKQFDNFSIRDRAAKLADEMIGKEKTCISDKQRKELDLIERLWLKKNGY</sequence>
<name>X1N9H6_9ZZZZ</name>
<dbReference type="GO" id="GO:0008168">
    <property type="term" value="F:methyltransferase activity"/>
    <property type="evidence" value="ECO:0007669"/>
    <property type="project" value="UniProtKB-KW"/>
</dbReference>
<protein>
    <submittedName>
        <fullName evidence="4">Uncharacterized protein</fullName>
    </submittedName>
</protein>